<feature type="domain" description="Amidohydrolase-related" evidence="5">
    <location>
        <begin position="51"/>
        <end position="433"/>
    </location>
</feature>
<comment type="cofactor">
    <cofactor evidence="1">
        <name>Zn(2+)</name>
        <dbReference type="ChEBI" id="CHEBI:29105"/>
    </cofactor>
</comment>
<proteinExistence type="inferred from homology"/>
<evidence type="ECO:0000313" key="6">
    <source>
        <dbReference type="EMBL" id="MFD0779866.1"/>
    </source>
</evidence>
<dbReference type="PANTHER" id="PTHR11647">
    <property type="entry name" value="HYDRANTOINASE/DIHYDROPYRIMIDINASE FAMILY MEMBER"/>
    <property type="match status" value="1"/>
</dbReference>
<dbReference type="InterPro" id="IPR050378">
    <property type="entry name" value="Metallo-dep_Hydrolases_sf"/>
</dbReference>
<dbReference type="InterPro" id="IPR032466">
    <property type="entry name" value="Metal_Hydrolase"/>
</dbReference>
<dbReference type="InterPro" id="IPR006680">
    <property type="entry name" value="Amidohydro-rel"/>
</dbReference>
<evidence type="ECO:0000256" key="4">
    <source>
        <dbReference type="ARBA" id="ARBA00022801"/>
    </source>
</evidence>
<dbReference type="RefSeq" id="WP_378751370.1">
    <property type="nucleotide sequence ID" value="NZ_JBHSSV010000005.1"/>
</dbReference>
<gene>
    <name evidence="6" type="primary">hydA</name>
    <name evidence="6" type="ORF">ACFQZV_00960</name>
</gene>
<dbReference type="EC" id="3.5.2.2" evidence="6"/>
<dbReference type="SUPFAM" id="SSF51556">
    <property type="entry name" value="Metallo-dependent hydrolases"/>
    <property type="match status" value="1"/>
</dbReference>
<dbReference type="InterPro" id="IPR011059">
    <property type="entry name" value="Metal-dep_hydrolase_composite"/>
</dbReference>
<organism evidence="6 7">
    <name type="scientific">Microbacterium koreense</name>
    <dbReference type="NCBI Taxonomy" id="323761"/>
    <lineage>
        <taxon>Bacteria</taxon>
        <taxon>Bacillati</taxon>
        <taxon>Actinomycetota</taxon>
        <taxon>Actinomycetes</taxon>
        <taxon>Micrococcales</taxon>
        <taxon>Microbacteriaceae</taxon>
        <taxon>Microbacterium</taxon>
    </lineage>
</organism>
<dbReference type="SUPFAM" id="SSF51338">
    <property type="entry name" value="Composite domain of metallo-dependent hydrolases"/>
    <property type="match status" value="1"/>
</dbReference>
<dbReference type="Gene3D" id="3.20.20.140">
    <property type="entry name" value="Metal-dependent hydrolases"/>
    <property type="match status" value="1"/>
</dbReference>
<dbReference type="Proteomes" id="UP001597042">
    <property type="component" value="Unassembled WGS sequence"/>
</dbReference>
<name>A0ABW2ZMY0_9MICO</name>
<keyword evidence="7" id="KW-1185">Reference proteome</keyword>
<protein>
    <submittedName>
        <fullName evidence="6">Dihydropyrimidinase</fullName>
        <ecNumber evidence="6">3.5.2.2</ecNumber>
    </submittedName>
</protein>
<evidence type="ECO:0000313" key="7">
    <source>
        <dbReference type="Proteomes" id="UP001597042"/>
    </source>
</evidence>
<dbReference type="NCBIfam" id="TIGR02033">
    <property type="entry name" value="D-hydantoinase"/>
    <property type="match status" value="1"/>
</dbReference>
<reference evidence="7" key="1">
    <citation type="journal article" date="2019" name="Int. J. Syst. Evol. Microbiol.">
        <title>The Global Catalogue of Microorganisms (GCM) 10K type strain sequencing project: providing services to taxonomists for standard genome sequencing and annotation.</title>
        <authorList>
            <consortium name="The Broad Institute Genomics Platform"/>
            <consortium name="The Broad Institute Genome Sequencing Center for Infectious Disease"/>
            <person name="Wu L."/>
            <person name="Ma J."/>
        </authorList>
    </citation>
    <scope>NUCLEOTIDE SEQUENCE [LARGE SCALE GENOMIC DNA]</scope>
    <source>
        <strain evidence="7">CCUG 50754</strain>
    </source>
</reference>
<dbReference type="InterPro" id="IPR011778">
    <property type="entry name" value="Hydantoinase/dihydroPyrase"/>
</dbReference>
<accession>A0ABW2ZMY0</accession>
<dbReference type="Pfam" id="PF01979">
    <property type="entry name" value="Amidohydro_1"/>
    <property type="match status" value="1"/>
</dbReference>
<dbReference type="GO" id="GO:0004157">
    <property type="term" value="F:dihydropyrimidinase activity"/>
    <property type="evidence" value="ECO:0007669"/>
    <property type="project" value="UniProtKB-EC"/>
</dbReference>
<dbReference type="Gene3D" id="2.30.40.10">
    <property type="entry name" value="Urease, subunit C, domain 1"/>
    <property type="match status" value="1"/>
</dbReference>
<evidence type="ECO:0000259" key="5">
    <source>
        <dbReference type="Pfam" id="PF01979"/>
    </source>
</evidence>
<evidence type="ECO:0000256" key="1">
    <source>
        <dbReference type="ARBA" id="ARBA00001947"/>
    </source>
</evidence>
<evidence type="ECO:0000256" key="3">
    <source>
        <dbReference type="ARBA" id="ARBA00022723"/>
    </source>
</evidence>
<keyword evidence="3" id="KW-0479">Metal-binding</keyword>
<dbReference type="EMBL" id="JBHTIM010000001">
    <property type="protein sequence ID" value="MFD0779866.1"/>
    <property type="molecule type" value="Genomic_DNA"/>
</dbReference>
<sequence length="467" mass="49725">MTGNLLVRGGRVLQGDELVEADVLVRDGVIAAIGRIEPLEGMTIEDATGLIVLPGMIDPHVHVGWPGAADDFAAGSRAALAGGVTTFIEFAVQFPGDALDDVVKEWKRMGEASACDFALHAIVSDSRPETLEAMARVMDAGVTSFKMFMTSQHSGGLGVDDGTLYDIMCRVAELGGLSMAHCENDEVIGHLSERLIADGVVTAAGHSAARPPLVEAEAIARAVRLADAAGSPFYIPHLSSGEGLRAALLDTGRRVPVIAETCPQFLALTADVYARADGAHYVMSPPIKSTEDQATLWAGVIDGRVSTVGSDHCPYPRRFKDENAASDFRRIPNGVPGVETLLPVMYTLGVRTGRMTLADLARICSLNPAKIFGLEDRKGSIAVGKDGDLVLFDPDRRFGTAASDLNSEIDYSIYEEMELWGMPVATVAAGTIVAREQRIVDDAHRGRFLARTPGVALSEFDRRVVAA</sequence>
<evidence type="ECO:0000256" key="2">
    <source>
        <dbReference type="ARBA" id="ARBA00008829"/>
    </source>
</evidence>
<comment type="similarity">
    <text evidence="2">Belongs to the metallo-dependent hydrolases superfamily. Hydantoinase/dihydropyrimidinase family.</text>
</comment>
<keyword evidence="4 6" id="KW-0378">Hydrolase</keyword>
<dbReference type="PANTHER" id="PTHR11647:SF1">
    <property type="entry name" value="COLLAPSIN RESPONSE MEDIATOR PROTEIN"/>
    <property type="match status" value="1"/>
</dbReference>
<comment type="caution">
    <text evidence="6">The sequence shown here is derived from an EMBL/GenBank/DDBJ whole genome shotgun (WGS) entry which is preliminary data.</text>
</comment>